<dbReference type="OrthoDB" id="3253976at2759"/>
<sequence>MYDSAVLVQQYKRFRGDSEPAAQFVAGAITTHRYFSTQRLFEERLGTGTLVQQVTPCIFTVGTHPFFFKIPVTVKLSDAVSFRQYPSTLTEVTYHFPDLPRPDQRWSEGMRPLDNLRIIFGCLEAFEEFLT</sequence>
<name>A0A401GRP0_9APHY</name>
<dbReference type="InParanoid" id="A0A401GRP0"/>
<dbReference type="Proteomes" id="UP000287166">
    <property type="component" value="Unassembled WGS sequence"/>
</dbReference>
<evidence type="ECO:0000313" key="1">
    <source>
        <dbReference type="EMBL" id="GBE84876.1"/>
    </source>
</evidence>
<organism evidence="1 2">
    <name type="scientific">Sparassis crispa</name>
    <dbReference type="NCBI Taxonomy" id="139825"/>
    <lineage>
        <taxon>Eukaryota</taxon>
        <taxon>Fungi</taxon>
        <taxon>Dikarya</taxon>
        <taxon>Basidiomycota</taxon>
        <taxon>Agaricomycotina</taxon>
        <taxon>Agaricomycetes</taxon>
        <taxon>Polyporales</taxon>
        <taxon>Sparassidaceae</taxon>
        <taxon>Sparassis</taxon>
    </lineage>
</organism>
<accession>A0A401GRP0</accession>
<dbReference type="EMBL" id="BFAD01000007">
    <property type="protein sequence ID" value="GBE84876.1"/>
    <property type="molecule type" value="Genomic_DNA"/>
</dbReference>
<keyword evidence="2" id="KW-1185">Reference proteome</keyword>
<dbReference type="AlphaFoldDB" id="A0A401GRP0"/>
<evidence type="ECO:0000313" key="2">
    <source>
        <dbReference type="Proteomes" id="UP000287166"/>
    </source>
</evidence>
<gene>
    <name evidence="1" type="ORF">SCP_0700560</name>
</gene>
<proteinExistence type="predicted"/>
<dbReference type="RefSeq" id="XP_027615789.1">
    <property type="nucleotide sequence ID" value="XM_027759988.1"/>
</dbReference>
<dbReference type="GeneID" id="38781793"/>
<reference evidence="1 2" key="1">
    <citation type="journal article" date="2018" name="Sci. Rep.">
        <title>Genome sequence of the cauliflower mushroom Sparassis crispa (Hanabiratake) and its association with beneficial usage.</title>
        <authorList>
            <person name="Kiyama R."/>
            <person name="Furutani Y."/>
            <person name="Kawaguchi K."/>
            <person name="Nakanishi T."/>
        </authorList>
    </citation>
    <scope>NUCLEOTIDE SEQUENCE [LARGE SCALE GENOMIC DNA]</scope>
</reference>
<dbReference type="STRING" id="139825.A0A401GRP0"/>
<protein>
    <submittedName>
        <fullName evidence="1">Uncharacterized protein</fullName>
    </submittedName>
</protein>
<comment type="caution">
    <text evidence="1">The sequence shown here is derived from an EMBL/GenBank/DDBJ whole genome shotgun (WGS) entry which is preliminary data.</text>
</comment>